<evidence type="ECO:0000313" key="7">
    <source>
        <dbReference type="EMBL" id="CAF3664159.1"/>
    </source>
</evidence>
<sequence length="148" mass="17263">MLWWHLLLCIISIHRIVYFVRSQDEDEETTTVPLSATTYEIEEKLIEHVSLTIPSRTITDFMSNESQQNVNQIYLNESLKQRIIIALAVLCAALVVLLGFLISMVVCQWLQHDRDEEDLSNETSKSRTNLADSSYHYYNHAYRQTVKL</sequence>
<keyword evidence="1" id="KW-1133">Transmembrane helix</keyword>
<protein>
    <submittedName>
        <fullName evidence="4">Uncharacterized protein</fullName>
    </submittedName>
</protein>
<evidence type="ECO:0000313" key="6">
    <source>
        <dbReference type="EMBL" id="CAF1654239.1"/>
    </source>
</evidence>
<keyword evidence="2" id="KW-0732">Signal</keyword>
<feature type="transmembrane region" description="Helical" evidence="1">
    <location>
        <begin position="83"/>
        <end position="107"/>
    </location>
</feature>
<dbReference type="EMBL" id="CAJOAX010001179">
    <property type="protein sequence ID" value="CAF3693038.1"/>
    <property type="molecule type" value="Genomic_DNA"/>
</dbReference>
<evidence type="ECO:0000313" key="8">
    <source>
        <dbReference type="EMBL" id="CAF3693038.1"/>
    </source>
</evidence>
<reference evidence="4" key="1">
    <citation type="submission" date="2021-02" db="EMBL/GenBank/DDBJ databases">
        <authorList>
            <person name="Nowell W R."/>
        </authorList>
    </citation>
    <scope>NUCLEOTIDE SEQUENCE</scope>
</reference>
<dbReference type="AlphaFoldDB" id="A0A815AUF8"/>
<accession>A0A815AUF8</accession>
<name>A0A815AUF8_9BILA</name>
<evidence type="ECO:0000313" key="3">
    <source>
        <dbReference type="EMBL" id="CAF1231909.1"/>
    </source>
</evidence>
<keyword evidence="1" id="KW-0812">Transmembrane</keyword>
<evidence type="ECO:0000313" key="10">
    <source>
        <dbReference type="Proteomes" id="UP000663889"/>
    </source>
</evidence>
<comment type="caution">
    <text evidence="4">The sequence shown here is derived from an EMBL/GenBank/DDBJ whole genome shotgun (WGS) entry which is preliminary data.</text>
</comment>
<dbReference type="OrthoDB" id="10037004at2759"/>
<dbReference type="Proteomes" id="UP000663870">
    <property type="component" value="Unassembled WGS sequence"/>
</dbReference>
<gene>
    <name evidence="7" type="ORF">FNK824_LOCUS6755</name>
    <name evidence="6" type="ORF">JXQ802_LOCUS55026</name>
    <name evidence="8" type="ORF">OTI717_LOCUS12015</name>
    <name evidence="5" type="ORF">PYM288_LOCUS38510</name>
    <name evidence="3" type="ORF">RFH988_LOCUS26213</name>
    <name evidence="4" type="ORF">SEV965_LOCUS24276</name>
</gene>
<evidence type="ECO:0000313" key="5">
    <source>
        <dbReference type="EMBL" id="CAF1498325.1"/>
    </source>
</evidence>
<dbReference type="Proteomes" id="UP000663874">
    <property type="component" value="Unassembled WGS sequence"/>
</dbReference>
<evidence type="ECO:0000256" key="2">
    <source>
        <dbReference type="SAM" id="SignalP"/>
    </source>
</evidence>
<dbReference type="EMBL" id="CAJNOU010001864">
    <property type="protein sequence ID" value="CAF1261708.1"/>
    <property type="molecule type" value="Genomic_DNA"/>
</dbReference>
<dbReference type="Proteomes" id="UP000663823">
    <property type="component" value="Unassembled WGS sequence"/>
</dbReference>
<proteinExistence type="predicted"/>
<feature type="signal peptide" evidence="2">
    <location>
        <begin position="1"/>
        <end position="22"/>
    </location>
</feature>
<dbReference type="EMBL" id="CAJNOO010002062">
    <property type="protein sequence ID" value="CAF1231909.1"/>
    <property type="molecule type" value="Genomic_DNA"/>
</dbReference>
<evidence type="ECO:0000313" key="9">
    <source>
        <dbReference type="Proteomes" id="UP000663870"/>
    </source>
</evidence>
<dbReference type="EMBL" id="CAJNOL010011220">
    <property type="protein sequence ID" value="CAF1654239.1"/>
    <property type="molecule type" value="Genomic_DNA"/>
</dbReference>
<feature type="chain" id="PRO_5036411291" evidence="2">
    <location>
        <begin position="23"/>
        <end position="148"/>
    </location>
</feature>
<dbReference type="Proteomes" id="UP000663889">
    <property type="component" value="Unassembled WGS sequence"/>
</dbReference>
<evidence type="ECO:0000313" key="4">
    <source>
        <dbReference type="EMBL" id="CAF1261708.1"/>
    </source>
</evidence>
<dbReference type="Proteomes" id="UP000663882">
    <property type="component" value="Unassembled WGS sequence"/>
</dbReference>
<keyword evidence="1" id="KW-0472">Membrane</keyword>
<dbReference type="EMBL" id="CAJOBE010000598">
    <property type="protein sequence ID" value="CAF3664159.1"/>
    <property type="molecule type" value="Genomic_DNA"/>
</dbReference>
<keyword evidence="9" id="KW-1185">Reference proteome</keyword>
<dbReference type="Proteomes" id="UP000663854">
    <property type="component" value="Unassembled WGS sequence"/>
</dbReference>
<dbReference type="EMBL" id="CAJNOH010009443">
    <property type="protein sequence ID" value="CAF1498325.1"/>
    <property type="molecule type" value="Genomic_DNA"/>
</dbReference>
<organism evidence="4 10">
    <name type="scientific">Rotaria sordida</name>
    <dbReference type="NCBI Taxonomy" id="392033"/>
    <lineage>
        <taxon>Eukaryota</taxon>
        <taxon>Metazoa</taxon>
        <taxon>Spiralia</taxon>
        <taxon>Gnathifera</taxon>
        <taxon>Rotifera</taxon>
        <taxon>Eurotatoria</taxon>
        <taxon>Bdelloidea</taxon>
        <taxon>Philodinida</taxon>
        <taxon>Philodinidae</taxon>
        <taxon>Rotaria</taxon>
    </lineage>
</organism>
<evidence type="ECO:0000256" key="1">
    <source>
        <dbReference type="SAM" id="Phobius"/>
    </source>
</evidence>